<name>A0A0C3FH04_BACIU</name>
<evidence type="ECO:0000313" key="1">
    <source>
        <dbReference type="EMBL" id="KIU05868.1"/>
    </source>
</evidence>
<dbReference type="PATRIC" id="fig|1423.173.peg.4412"/>
<dbReference type="STRING" id="483913.AN935_18055"/>
<sequence>MMLCTYVVIGKRQLIRAFVRGAHRENDDQLFTGEGYGS</sequence>
<reference evidence="1 3" key="1">
    <citation type="submission" date="2014-12" db="EMBL/GenBank/DDBJ databases">
        <title>Comparative genome analysis of Bacillus coagulans HM-08, Clostridium butyricum HM-68, Bacillus subtilis HM-66 and Bacillus licheniformis BL-09.</title>
        <authorList>
            <person name="Zhang H."/>
        </authorList>
    </citation>
    <scope>NUCLEOTIDE SEQUENCE [LARGE SCALE GENOMIC DNA]</scope>
    <source>
        <strain evidence="1 3">HM-66</strain>
    </source>
</reference>
<organism evidence="1 3">
    <name type="scientific">Bacillus subtilis</name>
    <dbReference type="NCBI Taxonomy" id="1423"/>
    <lineage>
        <taxon>Bacteria</taxon>
        <taxon>Bacillati</taxon>
        <taxon>Bacillota</taxon>
        <taxon>Bacilli</taxon>
        <taxon>Bacillales</taxon>
        <taxon>Bacillaceae</taxon>
        <taxon>Bacillus</taxon>
    </lineage>
</organism>
<reference evidence="2 4" key="2">
    <citation type="submission" date="2015-09" db="EMBL/GenBank/DDBJ databases">
        <title>Spore heat resistance.</title>
        <authorList>
            <person name="Boekhorst J."/>
            <person name="Berendsen E.M."/>
            <person name="Wells-Bennik M.H."/>
            <person name="Kuipers O.P."/>
        </authorList>
    </citation>
    <scope>NUCLEOTIDE SEQUENCE [LARGE SCALE GENOMIC DNA]</scope>
    <source>
        <strain evidence="2 4">B4122</strain>
    </source>
</reference>
<dbReference type="EMBL" id="LJZV01000010">
    <property type="protein sequence ID" value="KZD92527.1"/>
    <property type="molecule type" value="Genomic_DNA"/>
</dbReference>
<dbReference type="Proteomes" id="UP000032247">
    <property type="component" value="Unassembled WGS sequence"/>
</dbReference>
<evidence type="ECO:0000313" key="3">
    <source>
        <dbReference type="Proteomes" id="UP000032247"/>
    </source>
</evidence>
<dbReference type="Proteomes" id="UP000076442">
    <property type="component" value="Unassembled WGS sequence"/>
</dbReference>
<evidence type="ECO:0000313" key="2">
    <source>
        <dbReference type="EMBL" id="KZD92527.1"/>
    </source>
</evidence>
<proteinExistence type="predicted"/>
<protein>
    <submittedName>
        <fullName evidence="1">Uncharacterized protein</fullName>
    </submittedName>
</protein>
<dbReference type="EMBL" id="JXBC01000013">
    <property type="protein sequence ID" value="KIU05868.1"/>
    <property type="molecule type" value="Genomic_DNA"/>
</dbReference>
<gene>
    <name evidence="2" type="ORF">B4122_1866</name>
    <name evidence="1" type="ORF">SC09_contig4orf00797</name>
</gene>
<dbReference type="AlphaFoldDB" id="A0A0C3FH04"/>
<accession>A0A0C3FH04</accession>
<comment type="caution">
    <text evidence="1">The sequence shown here is derived from an EMBL/GenBank/DDBJ whole genome shotgun (WGS) entry which is preliminary data.</text>
</comment>
<evidence type="ECO:0000313" key="4">
    <source>
        <dbReference type="Proteomes" id="UP000076442"/>
    </source>
</evidence>